<dbReference type="AlphaFoldDB" id="A0A9Q1EF90"/>
<dbReference type="PANTHER" id="PTHR46532">
    <property type="entry name" value="MALE FERTILITY FACTOR KL5"/>
    <property type="match status" value="1"/>
</dbReference>
<comment type="caution">
    <text evidence="3">The sequence shown here is derived from an EMBL/GenBank/DDBJ whole genome shotgun (WGS) entry which is preliminary data.</text>
</comment>
<keyword evidence="4" id="KW-1185">Reference proteome</keyword>
<feature type="compositionally biased region" description="Basic residues" evidence="1">
    <location>
        <begin position="16"/>
        <end position="34"/>
    </location>
</feature>
<dbReference type="EMBL" id="JAINUF010000018">
    <property type="protein sequence ID" value="KAJ8337733.1"/>
    <property type="molecule type" value="Genomic_DNA"/>
</dbReference>
<protein>
    <recommendedName>
        <fullName evidence="2">Dynein heavy chain tail domain-containing protein</fullName>
    </recommendedName>
</protein>
<dbReference type="GO" id="GO:0045505">
    <property type="term" value="F:dynein intermediate chain binding"/>
    <property type="evidence" value="ECO:0007669"/>
    <property type="project" value="InterPro"/>
</dbReference>
<dbReference type="GO" id="GO:0051959">
    <property type="term" value="F:dynein light intermediate chain binding"/>
    <property type="evidence" value="ECO:0007669"/>
    <property type="project" value="InterPro"/>
</dbReference>
<evidence type="ECO:0000313" key="3">
    <source>
        <dbReference type="EMBL" id="KAJ8337733.1"/>
    </source>
</evidence>
<evidence type="ECO:0000256" key="1">
    <source>
        <dbReference type="SAM" id="MobiDB-lite"/>
    </source>
</evidence>
<name>A0A9Q1EF90_SYNKA</name>
<evidence type="ECO:0000259" key="2">
    <source>
        <dbReference type="Pfam" id="PF08385"/>
    </source>
</evidence>
<sequence length="391" mass="44545">MADLETQRSGRSSSSKAKHPGAAKKRHKGKHSKGKLLREVQEIKELLLSEEMPELTCQMEAEVEDEAFYSRRLRNRFKKCVDLRGVTTDSWTEEHDQALDSFASDASVRVLVVYLDPSTGLRVDFSLPAEQVEEQVAYFIRTEEMVIIEENFESMVHFGSLWGRGMEQLLWHLNGVHVPLVTLSKAWPESIKNNYTANLHRFLTNLTDTRFKLEGKTVLYIPMEALLFKPEVAAKDKELVQRMEVVMIHWTRQIKEVINAQKTLETGESSGPLEEITFWRSRCLDLTGISHQLEKPGVSHVQAILQLCKSTYIPAFCKLTKHIQESSLQAQSNLTFLSLLREPCEEMAGLKPPGRGAQTGPRPQTRPLHLDQLQVLQHPRAAHFSLPQGEQ</sequence>
<dbReference type="Pfam" id="PF08385">
    <property type="entry name" value="DHC_N1"/>
    <property type="match status" value="1"/>
</dbReference>
<gene>
    <name evidence="3" type="ORF">SKAU_G00366990</name>
</gene>
<dbReference type="InterPro" id="IPR026983">
    <property type="entry name" value="DHC"/>
</dbReference>
<dbReference type="GO" id="GO:0005858">
    <property type="term" value="C:axonemal dynein complex"/>
    <property type="evidence" value="ECO:0007669"/>
    <property type="project" value="TreeGrafter"/>
</dbReference>
<evidence type="ECO:0000313" key="4">
    <source>
        <dbReference type="Proteomes" id="UP001152622"/>
    </source>
</evidence>
<reference evidence="3" key="1">
    <citation type="journal article" date="2023" name="Science">
        <title>Genome structures resolve the early diversification of teleost fishes.</title>
        <authorList>
            <person name="Parey E."/>
            <person name="Louis A."/>
            <person name="Montfort J."/>
            <person name="Bouchez O."/>
            <person name="Roques C."/>
            <person name="Iampietro C."/>
            <person name="Lluch J."/>
            <person name="Castinel A."/>
            <person name="Donnadieu C."/>
            <person name="Desvignes T."/>
            <person name="Floi Bucao C."/>
            <person name="Jouanno E."/>
            <person name="Wen M."/>
            <person name="Mejri S."/>
            <person name="Dirks R."/>
            <person name="Jansen H."/>
            <person name="Henkel C."/>
            <person name="Chen W.J."/>
            <person name="Zahm M."/>
            <person name="Cabau C."/>
            <person name="Klopp C."/>
            <person name="Thompson A.W."/>
            <person name="Robinson-Rechavi M."/>
            <person name="Braasch I."/>
            <person name="Lecointre G."/>
            <person name="Bobe J."/>
            <person name="Postlethwait J.H."/>
            <person name="Berthelot C."/>
            <person name="Roest Crollius H."/>
            <person name="Guiguen Y."/>
        </authorList>
    </citation>
    <scope>NUCLEOTIDE SEQUENCE</scope>
    <source>
        <strain evidence="3">WJC10195</strain>
    </source>
</reference>
<dbReference type="OrthoDB" id="286107at2759"/>
<accession>A0A9Q1EF90</accession>
<dbReference type="GO" id="GO:0007018">
    <property type="term" value="P:microtubule-based movement"/>
    <property type="evidence" value="ECO:0007669"/>
    <property type="project" value="InterPro"/>
</dbReference>
<feature type="domain" description="Dynein heavy chain tail" evidence="2">
    <location>
        <begin position="240"/>
        <end position="349"/>
    </location>
</feature>
<feature type="region of interest" description="Disordered" evidence="1">
    <location>
        <begin position="347"/>
        <end position="366"/>
    </location>
</feature>
<organism evidence="3 4">
    <name type="scientific">Synaphobranchus kaupii</name>
    <name type="common">Kaup's arrowtooth eel</name>
    <dbReference type="NCBI Taxonomy" id="118154"/>
    <lineage>
        <taxon>Eukaryota</taxon>
        <taxon>Metazoa</taxon>
        <taxon>Chordata</taxon>
        <taxon>Craniata</taxon>
        <taxon>Vertebrata</taxon>
        <taxon>Euteleostomi</taxon>
        <taxon>Actinopterygii</taxon>
        <taxon>Neopterygii</taxon>
        <taxon>Teleostei</taxon>
        <taxon>Anguilliformes</taxon>
        <taxon>Synaphobranchidae</taxon>
        <taxon>Synaphobranchus</taxon>
    </lineage>
</organism>
<dbReference type="InterPro" id="IPR013594">
    <property type="entry name" value="Dynein_heavy_tail"/>
</dbReference>
<feature type="region of interest" description="Disordered" evidence="1">
    <location>
        <begin position="1"/>
        <end position="34"/>
    </location>
</feature>
<dbReference type="Proteomes" id="UP001152622">
    <property type="component" value="Chromosome 18"/>
</dbReference>
<dbReference type="PANTHER" id="PTHR46532:SF11">
    <property type="entry name" value="DYNEIN AXONEMAL HEAVY CHAIN 12"/>
    <property type="match status" value="1"/>
</dbReference>
<proteinExistence type="predicted"/>